<name>A0ABN3XPX0_9ACTN</name>
<sequence>MWFLLLITDGPAPRARSPVERQRARHHRVPGERHDDGCEDEGTRKRVSDDFENAPKPAEVHVLVVGRPYVPA</sequence>
<feature type="compositionally biased region" description="Basic and acidic residues" evidence="1">
    <location>
        <begin position="29"/>
        <end position="49"/>
    </location>
</feature>
<reference evidence="2 3" key="1">
    <citation type="journal article" date="2019" name="Int. J. Syst. Evol. Microbiol.">
        <title>The Global Catalogue of Microorganisms (GCM) 10K type strain sequencing project: providing services to taxonomists for standard genome sequencing and annotation.</title>
        <authorList>
            <consortium name="The Broad Institute Genomics Platform"/>
            <consortium name="The Broad Institute Genome Sequencing Center for Infectious Disease"/>
            <person name="Wu L."/>
            <person name="Ma J."/>
        </authorList>
    </citation>
    <scope>NUCLEOTIDE SEQUENCE [LARGE SCALE GENOMIC DNA]</scope>
    <source>
        <strain evidence="2 3">JCM 3106</strain>
    </source>
</reference>
<evidence type="ECO:0000313" key="2">
    <source>
        <dbReference type="EMBL" id="GAA2986100.1"/>
    </source>
</evidence>
<keyword evidence="3" id="KW-1185">Reference proteome</keyword>
<evidence type="ECO:0000313" key="3">
    <source>
        <dbReference type="Proteomes" id="UP001499930"/>
    </source>
</evidence>
<evidence type="ECO:0000256" key="1">
    <source>
        <dbReference type="SAM" id="MobiDB-lite"/>
    </source>
</evidence>
<proteinExistence type="predicted"/>
<dbReference type="Proteomes" id="UP001499930">
    <property type="component" value="Unassembled WGS sequence"/>
</dbReference>
<protein>
    <recommendedName>
        <fullName evidence="4">Secreted protein</fullName>
    </recommendedName>
</protein>
<evidence type="ECO:0008006" key="4">
    <source>
        <dbReference type="Google" id="ProtNLM"/>
    </source>
</evidence>
<comment type="caution">
    <text evidence="2">The sequence shown here is derived from an EMBL/GenBank/DDBJ whole genome shotgun (WGS) entry which is preliminary data.</text>
</comment>
<feature type="region of interest" description="Disordered" evidence="1">
    <location>
        <begin position="13"/>
        <end position="53"/>
    </location>
</feature>
<accession>A0ABN3XPX0</accession>
<dbReference type="EMBL" id="BAAAWD010000002">
    <property type="protein sequence ID" value="GAA2986100.1"/>
    <property type="molecule type" value="Genomic_DNA"/>
</dbReference>
<gene>
    <name evidence="2" type="ORF">GCM10017559_02140</name>
</gene>
<organism evidence="2 3">
    <name type="scientific">Streptosporangium longisporum</name>
    <dbReference type="NCBI Taxonomy" id="46187"/>
    <lineage>
        <taxon>Bacteria</taxon>
        <taxon>Bacillati</taxon>
        <taxon>Actinomycetota</taxon>
        <taxon>Actinomycetes</taxon>
        <taxon>Streptosporangiales</taxon>
        <taxon>Streptosporangiaceae</taxon>
        <taxon>Streptosporangium</taxon>
    </lineage>
</organism>